<accession>A0A5N6SZ74</accession>
<name>A0A5N6SZ74_ASPPS</name>
<dbReference type="Proteomes" id="UP000325672">
    <property type="component" value="Unassembled WGS sequence"/>
</dbReference>
<dbReference type="PANTHER" id="PTHR47634">
    <property type="entry name" value="PROTEIN KINASE DOMAIN-CONTAINING PROTEIN-RELATED"/>
    <property type="match status" value="1"/>
</dbReference>
<evidence type="ECO:0000256" key="2">
    <source>
        <dbReference type="ARBA" id="ARBA00022527"/>
    </source>
</evidence>
<dbReference type="GO" id="GO:0000245">
    <property type="term" value="P:spliceosomal complex assembly"/>
    <property type="evidence" value="ECO:0007669"/>
    <property type="project" value="TreeGrafter"/>
</dbReference>
<evidence type="ECO:0000256" key="5">
    <source>
        <dbReference type="ARBA" id="ARBA00022777"/>
    </source>
</evidence>
<proteinExistence type="predicted"/>
<dbReference type="Pfam" id="PF00069">
    <property type="entry name" value="Pkinase"/>
    <property type="match status" value="1"/>
</dbReference>
<evidence type="ECO:0000256" key="7">
    <source>
        <dbReference type="ARBA" id="ARBA00047899"/>
    </source>
</evidence>
<dbReference type="InterPro" id="IPR051334">
    <property type="entry name" value="SRPK"/>
</dbReference>
<organism evidence="11 12">
    <name type="scientific">Aspergillus pseudotamarii</name>
    <dbReference type="NCBI Taxonomy" id="132259"/>
    <lineage>
        <taxon>Eukaryota</taxon>
        <taxon>Fungi</taxon>
        <taxon>Dikarya</taxon>
        <taxon>Ascomycota</taxon>
        <taxon>Pezizomycotina</taxon>
        <taxon>Eurotiomycetes</taxon>
        <taxon>Eurotiomycetidae</taxon>
        <taxon>Eurotiales</taxon>
        <taxon>Aspergillaceae</taxon>
        <taxon>Aspergillus</taxon>
        <taxon>Aspergillus subgen. Circumdati</taxon>
    </lineage>
</organism>
<protein>
    <recommendedName>
        <fullName evidence="1">non-specific serine/threonine protein kinase</fullName>
        <ecNumber evidence="1">2.7.11.1</ecNumber>
    </recommendedName>
</protein>
<dbReference type="SMART" id="SM00220">
    <property type="entry name" value="S_TKc"/>
    <property type="match status" value="1"/>
</dbReference>
<comment type="catalytic activity">
    <reaction evidence="8">
        <text>L-seryl-[protein] + ATP = O-phospho-L-seryl-[protein] + ADP + H(+)</text>
        <dbReference type="Rhea" id="RHEA:17989"/>
        <dbReference type="Rhea" id="RHEA-COMP:9863"/>
        <dbReference type="Rhea" id="RHEA-COMP:11604"/>
        <dbReference type="ChEBI" id="CHEBI:15378"/>
        <dbReference type="ChEBI" id="CHEBI:29999"/>
        <dbReference type="ChEBI" id="CHEBI:30616"/>
        <dbReference type="ChEBI" id="CHEBI:83421"/>
        <dbReference type="ChEBI" id="CHEBI:456216"/>
        <dbReference type="EC" id="2.7.11.1"/>
    </reaction>
</comment>
<gene>
    <name evidence="11" type="ORF">BDV38DRAFT_281372</name>
</gene>
<keyword evidence="4 9" id="KW-0547">Nucleotide-binding</keyword>
<dbReference type="PROSITE" id="PS50011">
    <property type="entry name" value="PROTEIN_KINASE_DOM"/>
    <property type="match status" value="1"/>
</dbReference>
<keyword evidence="12" id="KW-1185">Reference proteome</keyword>
<dbReference type="GeneID" id="43643738"/>
<keyword evidence="6 9" id="KW-0067">ATP-binding</keyword>
<evidence type="ECO:0000313" key="11">
    <source>
        <dbReference type="EMBL" id="KAE8139207.1"/>
    </source>
</evidence>
<comment type="catalytic activity">
    <reaction evidence="7">
        <text>L-threonyl-[protein] + ATP = O-phospho-L-threonyl-[protein] + ADP + H(+)</text>
        <dbReference type="Rhea" id="RHEA:46608"/>
        <dbReference type="Rhea" id="RHEA-COMP:11060"/>
        <dbReference type="Rhea" id="RHEA-COMP:11605"/>
        <dbReference type="ChEBI" id="CHEBI:15378"/>
        <dbReference type="ChEBI" id="CHEBI:30013"/>
        <dbReference type="ChEBI" id="CHEBI:30616"/>
        <dbReference type="ChEBI" id="CHEBI:61977"/>
        <dbReference type="ChEBI" id="CHEBI:456216"/>
        <dbReference type="EC" id="2.7.11.1"/>
    </reaction>
</comment>
<dbReference type="InterPro" id="IPR011009">
    <property type="entry name" value="Kinase-like_dom_sf"/>
</dbReference>
<reference evidence="11 12" key="1">
    <citation type="submission" date="2019-04" db="EMBL/GenBank/DDBJ databases">
        <title>Friends and foes A comparative genomics study of 23 Aspergillus species from section Flavi.</title>
        <authorList>
            <consortium name="DOE Joint Genome Institute"/>
            <person name="Kjaerbolling I."/>
            <person name="Vesth T."/>
            <person name="Frisvad J.C."/>
            <person name="Nybo J.L."/>
            <person name="Theobald S."/>
            <person name="Kildgaard S."/>
            <person name="Isbrandt T."/>
            <person name="Kuo A."/>
            <person name="Sato A."/>
            <person name="Lyhne E.K."/>
            <person name="Kogle M.E."/>
            <person name="Wiebenga A."/>
            <person name="Kun R.S."/>
            <person name="Lubbers R.J."/>
            <person name="Makela M.R."/>
            <person name="Barry K."/>
            <person name="Chovatia M."/>
            <person name="Clum A."/>
            <person name="Daum C."/>
            <person name="Haridas S."/>
            <person name="He G."/>
            <person name="LaButti K."/>
            <person name="Lipzen A."/>
            <person name="Mondo S."/>
            <person name="Riley R."/>
            <person name="Salamov A."/>
            <person name="Simmons B.A."/>
            <person name="Magnuson J.K."/>
            <person name="Henrissat B."/>
            <person name="Mortensen U.H."/>
            <person name="Larsen T.O."/>
            <person name="Devries R.P."/>
            <person name="Grigoriev I.V."/>
            <person name="Machida M."/>
            <person name="Baker S.E."/>
            <person name="Andersen M.R."/>
        </authorList>
    </citation>
    <scope>NUCLEOTIDE SEQUENCE [LARGE SCALE GENOMIC DNA]</scope>
    <source>
        <strain evidence="11 12">CBS 117625</strain>
    </source>
</reference>
<evidence type="ECO:0000256" key="1">
    <source>
        <dbReference type="ARBA" id="ARBA00012513"/>
    </source>
</evidence>
<dbReference type="RefSeq" id="XP_031915270.1">
    <property type="nucleotide sequence ID" value="XM_032059528.1"/>
</dbReference>
<dbReference type="OrthoDB" id="5979581at2759"/>
<evidence type="ECO:0000259" key="10">
    <source>
        <dbReference type="PROSITE" id="PS50011"/>
    </source>
</evidence>
<dbReference type="SUPFAM" id="SSF56112">
    <property type="entry name" value="Protein kinase-like (PK-like)"/>
    <property type="match status" value="1"/>
</dbReference>
<dbReference type="InterPro" id="IPR017441">
    <property type="entry name" value="Protein_kinase_ATP_BS"/>
</dbReference>
<evidence type="ECO:0000256" key="4">
    <source>
        <dbReference type="ARBA" id="ARBA00022741"/>
    </source>
</evidence>
<keyword evidence="5" id="KW-0418">Kinase</keyword>
<dbReference type="InterPro" id="IPR000719">
    <property type="entry name" value="Prot_kinase_dom"/>
</dbReference>
<dbReference type="GO" id="GO:0005737">
    <property type="term" value="C:cytoplasm"/>
    <property type="evidence" value="ECO:0007669"/>
    <property type="project" value="TreeGrafter"/>
</dbReference>
<dbReference type="GO" id="GO:0005634">
    <property type="term" value="C:nucleus"/>
    <property type="evidence" value="ECO:0007669"/>
    <property type="project" value="TreeGrafter"/>
</dbReference>
<dbReference type="AlphaFoldDB" id="A0A5N6SZ74"/>
<evidence type="ECO:0000256" key="8">
    <source>
        <dbReference type="ARBA" id="ARBA00048679"/>
    </source>
</evidence>
<dbReference type="GO" id="GO:0005524">
    <property type="term" value="F:ATP binding"/>
    <property type="evidence" value="ECO:0007669"/>
    <property type="project" value="UniProtKB-UniRule"/>
</dbReference>
<evidence type="ECO:0000313" key="12">
    <source>
        <dbReference type="Proteomes" id="UP000325672"/>
    </source>
</evidence>
<dbReference type="Gene3D" id="3.30.200.20">
    <property type="entry name" value="Phosphorylase Kinase, domain 1"/>
    <property type="match status" value="1"/>
</dbReference>
<dbReference type="PROSITE" id="PS00107">
    <property type="entry name" value="PROTEIN_KINASE_ATP"/>
    <property type="match status" value="1"/>
</dbReference>
<dbReference type="EC" id="2.7.11.1" evidence="1"/>
<evidence type="ECO:0000256" key="9">
    <source>
        <dbReference type="PROSITE-ProRule" id="PRU10141"/>
    </source>
</evidence>
<dbReference type="PANTHER" id="PTHR47634:SF9">
    <property type="entry name" value="PROTEIN KINASE DOMAIN-CONTAINING PROTEIN-RELATED"/>
    <property type="match status" value="1"/>
</dbReference>
<dbReference type="EMBL" id="ML743567">
    <property type="protein sequence ID" value="KAE8139207.1"/>
    <property type="molecule type" value="Genomic_DNA"/>
</dbReference>
<dbReference type="GO" id="GO:0004674">
    <property type="term" value="F:protein serine/threonine kinase activity"/>
    <property type="evidence" value="ECO:0007669"/>
    <property type="project" value="UniProtKB-KW"/>
</dbReference>
<feature type="binding site" evidence="9">
    <location>
        <position position="120"/>
    </location>
    <ligand>
        <name>ATP</name>
        <dbReference type="ChEBI" id="CHEBI:30616"/>
    </ligand>
</feature>
<sequence>MHRTLCFATFNRLALTRSLSSIIFLSSRSALRKQRRTVMSSSQWTSEPRVFSPAGFGLLDTSLKIEEETLPTYQPEKYYPTQIGEVLDNRYQVLAKLGYGVTSTVWFGRDLVESKYIALKIFVKDRERNHELDIYHRINSVESDHPGKRFIRKLLHHFTIAGPHGQHICLVHEPLGISASDLIRWIPGRAMSLEDLKPYIQLKNLLLPTPMPKALSDFEEQEVKTQSARKVLHDRTIYTSSRFPPGDGLPLLSDFGEARFGDQQHSEDIMPNHYRAPEVILRSSWDYKVDIWNVGMVAWDIVSPFTLVDGRNPDGVFDDRFHLAELVALLGSPPPAFRQRSHLSSVFWDNAGNWKGLTPIPDKTLEGLAVNIKGEDKEGFLRWLRRALQWNPDDRPTALELLYDEWMMKGLKLGNKTES</sequence>
<keyword evidence="2" id="KW-0723">Serine/threonine-protein kinase</keyword>
<dbReference type="GO" id="GO:0050684">
    <property type="term" value="P:regulation of mRNA processing"/>
    <property type="evidence" value="ECO:0007669"/>
    <property type="project" value="TreeGrafter"/>
</dbReference>
<dbReference type="Gene3D" id="1.10.510.10">
    <property type="entry name" value="Transferase(Phosphotransferase) domain 1"/>
    <property type="match status" value="1"/>
</dbReference>
<keyword evidence="3" id="KW-0808">Transferase</keyword>
<evidence type="ECO:0000256" key="6">
    <source>
        <dbReference type="ARBA" id="ARBA00022840"/>
    </source>
</evidence>
<evidence type="ECO:0000256" key="3">
    <source>
        <dbReference type="ARBA" id="ARBA00022679"/>
    </source>
</evidence>
<feature type="domain" description="Protein kinase" evidence="10">
    <location>
        <begin position="91"/>
        <end position="407"/>
    </location>
</feature>